<dbReference type="EMBL" id="JAKIKS010000103">
    <property type="protein sequence ID" value="MCL1126710.1"/>
    <property type="molecule type" value="Genomic_DNA"/>
</dbReference>
<dbReference type="RefSeq" id="WP_248942125.1">
    <property type="nucleotide sequence ID" value="NZ_JAKIKS010000103.1"/>
</dbReference>
<name>A0ABT0LGC5_9GAMM</name>
<comment type="caution">
    <text evidence="1">The sequence shown here is derived from an EMBL/GenBank/DDBJ whole genome shotgun (WGS) entry which is preliminary data.</text>
</comment>
<reference evidence="1 2" key="1">
    <citation type="submission" date="2022-01" db="EMBL/GenBank/DDBJ databases">
        <title>Whole genome-based taxonomy of the Shewanellaceae.</title>
        <authorList>
            <person name="Martin-Rodriguez A.J."/>
        </authorList>
    </citation>
    <scope>NUCLEOTIDE SEQUENCE [LARGE SCALE GENOMIC DNA]</scope>
    <source>
        <strain evidence="1 2">DSM 17177</strain>
    </source>
</reference>
<accession>A0ABT0LGC5</accession>
<evidence type="ECO:0008006" key="3">
    <source>
        <dbReference type="Google" id="ProtNLM"/>
    </source>
</evidence>
<sequence length="128" mass="13985">MAIATLEAALIYLINERVPSIVGCITPIFRNENASLPALTYETSLSSEDVDLDCMPSGIIRTTIDVDIWAKTYAEVKAIQKSLFNLNGYHGQVDEINIGFIQVSASGDDLDSEPDIQTSSLKFQVTTI</sequence>
<dbReference type="Proteomes" id="UP001203423">
    <property type="component" value="Unassembled WGS sequence"/>
</dbReference>
<organism evidence="1 2">
    <name type="scientific">Shewanella surugensis</name>
    <dbReference type="NCBI Taxonomy" id="212020"/>
    <lineage>
        <taxon>Bacteria</taxon>
        <taxon>Pseudomonadati</taxon>
        <taxon>Pseudomonadota</taxon>
        <taxon>Gammaproteobacteria</taxon>
        <taxon>Alteromonadales</taxon>
        <taxon>Shewanellaceae</taxon>
        <taxon>Shewanella</taxon>
    </lineage>
</organism>
<protein>
    <recommendedName>
        <fullName evidence="3">DUF3168 domain-containing protein</fullName>
    </recommendedName>
</protein>
<keyword evidence="2" id="KW-1185">Reference proteome</keyword>
<evidence type="ECO:0000313" key="1">
    <source>
        <dbReference type="EMBL" id="MCL1126710.1"/>
    </source>
</evidence>
<evidence type="ECO:0000313" key="2">
    <source>
        <dbReference type="Proteomes" id="UP001203423"/>
    </source>
</evidence>
<gene>
    <name evidence="1" type="ORF">L2764_20030</name>
</gene>
<proteinExistence type="predicted"/>